<reference evidence="1 2" key="1">
    <citation type="submission" date="2021-06" db="EMBL/GenBank/DDBJ databases">
        <title>Caerostris extrusa draft genome.</title>
        <authorList>
            <person name="Kono N."/>
            <person name="Arakawa K."/>
        </authorList>
    </citation>
    <scope>NUCLEOTIDE SEQUENCE [LARGE SCALE GENOMIC DNA]</scope>
</reference>
<keyword evidence="2" id="KW-1185">Reference proteome</keyword>
<sequence length="95" mass="11138">MFPDATNLFLSIMCGMHDPFVSEQRENRDITLGFSAKFRGVTHSVSISEASHLRVASWHTLCNWREEYFFQVFTYAFNMDAVRRPNNWASKIKEN</sequence>
<dbReference type="AlphaFoldDB" id="A0AAV4XQR2"/>
<dbReference type="EMBL" id="BPLR01018016">
    <property type="protein sequence ID" value="GIY96154.1"/>
    <property type="molecule type" value="Genomic_DNA"/>
</dbReference>
<evidence type="ECO:0000313" key="1">
    <source>
        <dbReference type="EMBL" id="GIY96154.1"/>
    </source>
</evidence>
<evidence type="ECO:0000313" key="2">
    <source>
        <dbReference type="Proteomes" id="UP001054945"/>
    </source>
</evidence>
<comment type="caution">
    <text evidence="1">The sequence shown here is derived from an EMBL/GenBank/DDBJ whole genome shotgun (WGS) entry which is preliminary data.</text>
</comment>
<protein>
    <submittedName>
        <fullName evidence="1">Uncharacterized protein</fullName>
    </submittedName>
</protein>
<organism evidence="1 2">
    <name type="scientific">Caerostris extrusa</name>
    <name type="common">Bark spider</name>
    <name type="synonym">Caerostris bankana</name>
    <dbReference type="NCBI Taxonomy" id="172846"/>
    <lineage>
        <taxon>Eukaryota</taxon>
        <taxon>Metazoa</taxon>
        <taxon>Ecdysozoa</taxon>
        <taxon>Arthropoda</taxon>
        <taxon>Chelicerata</taxon>
        <taxon>Arachnida</taxon>
        <taxon>Araneae</taxon>
        <taxon>Araneomorphae</taxon>
        <taxon>Entelegynae</taxon>
        <taxon>Araneoidea</taxon>
        <taxon>Araneidae</taxon>
        <taxon>Caerostris</taxon>
    </lineage>
</organism>
<name>A0AAV4XQR2_CAEEX</name>
<accession>A0AAV4XQR2</accession>
<dbReference type="Proteomes" id="UP001054945">
    <property type="component" value="Unassembled WGS sequence"/>
</dbReference>
<gene>
    <name evidence="1" type="ORF">CEXT_140221</name>
</gene>
<proteinExistence type="predicted"/>